<dbReference type="STRING" id="580340.Tlie_0109"/>
<dbReference type="PANTHER" id="PTHR34773:SF1">
    <property type="entry name" value="FLAGELLAR SECRETION CHAPERONE FLIS"/>
    <property type="match status" value="1"/>
</dbReference>
<dbReference type="GO" id="GO:0044780">
    <property type="term" value="P:bacterial-type flagellum assembly"/>
    <property type="evidence" value="ECO:0007669"/>
    <property type="project" value="InterPro"/>
</dbReference>
<dbReference type="PIRSF" id="PIRSF039090">
    <property type="entry name" value="Flis"/>
    <property type="match status" value="1"/>
</dbReference>
<keyword evidence="4 6" id="KW-1005">Bacterial flagellum biogenesis</keyword>
<dbReference type="Pfam" id="PF02561">
    <property type="entry name" value="FliS"/>
    <property type="match status" value="1"/>
</dbReference>
<name>G7V5V0_THELD</name>
<keyword evidence="7" id="KW-0966">Cell projection</keyword>
<evidence type="ECO:0000256" key="6">
    <source>
        <dbReference type="PIRNR" id="PIRNR039090"/>
    </source>
</evidence>
<evidence type="ECO:0000313" key="7">
    <source>
        <dbReference type="EMBL" id="AER65855.1"/>
    </source>
</evidence>
<evidence type="ECO:0000256" key="5">
    <source>
        <dbReference type="ARBA" id="ARBA00023186"/>
    </source>
</evidence>
<dbReference type="InterPro" id="IPR003713">
    <property type="entry name" value="FliS"/>
</dbReference>
<evidence type="ECO:0000313" key="8">
    <source>
        <dbReference type="Proteomes" id="UP000005868"/>
    </source>
</evidence>
<dbReference type="Proteomes" id="UP000005868">
    <property type="component" value="Chromosome"/>
</dbReference>
<dbReference type="CDD" id="cd16098">
    <property type="entry name" value="FliS"/>
    <property type="match status" value="1"/>
</dbReference>
<gene>
    <name evidence="7" type="ordered locus">Tlie_0109</name>
</gene>
<dbReference type="GO" id="GO:0005829">
    <property type="term" value="C:cytosol"/>
    <property type="evidence" value="ECO:0007669"/>
    <property type="project" value="UniProtKB-SubCell"/>
</dbReference>
<comment type="similarity">
    <text evidence="2 6">Belongs to the FliS family.</text>
</comment>
<sequence length="147" mass="16878">MAGNDKDIRNMYLMQEILTAPKEKLLLITYRIAIGACQRAVEAIEKKDHEEANHEIKTAQQAIRELRFALRTEEGGEWAEQLGRLYDFMYAHLVEANVEKNSQKVQEIQRLLQELLSAWEEVFHKLEQENKVSVARELVGGGLNISG</sequence>
<keyword evidence="3 6" id="KW-0963">Cytoplasm</keyword>
<proteinExistence type="inferred from homology"/>
<evidence type="ECO:0000256" key="2">
    <source>
        <dbReference type="ARBA" id="ARBA00008787"/>
    </source>
</evidence>
<keyword evidence="8" id="KW-1185">Reference proteome</keyword>
<dbReference type="HOGENOM" id="CLU_080373_3_0_0"/>
<evidence type="ECO:0000256" key="1">
    <source>
        <dbReference type="ARBA" id="ARBA00004514"/>
    </source>
</evidence>
<keyword evidence="7" id="KW-0969">Cilium</keyword>
<dbReference type="NCBIfam" id="TIGR00208">
    <property type="entry name" value="fliS"/>
    <property type="match status" value="1"/>
</dbReference>
<dbReference type="eggNOG" id="COG1516">
    <property type="taxonomic scope" value="Bacteria"/>
</dbReference>
<comment type="subcellular location">
    <subcellularLocation>
        <location evidence="1 6">Cytoplasm</location>
        <location evidence="1 6">Cytosol</location>
    </subcellularLocation>
</comment>
<reference evidence="7 8" key="2">
    <citation type="journal article" date="2012" name="Stand. Genomic Sci.">
        <title>Genome sequence of the moderately thermophilic, amino-acid-degrading and sulfur-reducing bacterium Thermovirga lienii type strain (Cas60314(T)).</title>
        <authorList>
            <person name="Goker M."/>
            <person name="Saunders E."/>
            <person name="Lapidus A."/>
            <person name="Nolan M."/>
            <person name="Lucas S."/>
            <person name="Hammon N."/>
            <person name="Deshpande S."/>
            <person name="Cheng J.F."/>
            <person name="Han C."/>
            <person name="Tapia R."/>
            <person name="Goodwin L.A."/>
            <person name="Pitluck S."/>
            <person name="Liolios K."/>
            <person name="Mavromatis K."/>
            <person name="Pagani I."/>
            <person name="Ivanova N."/>
            <person name="Mikhailova N."/>
            <person name="Pati A."/>
            <person name="Chen A."/>
            <person name="Palaniappan K."/>
            <person name="Land M."/>
            <person name="Chang Y.J."/>
            <person name="Jeffries C.D."/>
            <person name="Brambilla E.M."/>
            <person name="Rohde M."/>
            <person name="Spring S."/>
            <person name="Detter J.C."/>
            <person name="Woyke T."/>
            <person name="Bristow J."/>
            <person name="Eisen J.A."/>
            <person name="Markowitz V."/>
            <person name="Hugenholtz P."/>
            <person name="Kyrpides N.C."/>
            <person name="Klenk H.P."/>
        </authorList>
    </citation>
    <scope>NUCLEOTIDE SEQUENCE [LARGE SCALE GENOMIC DNA]</scope>
    <source>
        <strain evidence="8">ATCC BAA-1197 / DSM 17291 / Cas60314</strain>
    </source>
</reference>
<dbReference type="Gene3D" id="1.20.120.340">
    <property type="entry name" value="Flagellar protein FliS"/>
    <property type="match status" value="1"/>
</dbReference>
<dbReference type="KEGG" id="tli:Tlie_0109"/>
<protein>
    <recommendedName>
        <fullName evidence="6">Flagellar secretion chaperone FliS</fullName>
    </recommendedName>
</protein>
<evidence type="ECO:0000256" key="4">
    <source>
        <dbReference type="ARBA" id="ARBA00022795"/>
    </source>
</evidence>
<dbReference type="GO" id="GO:0071973">
    <property type="term" value="P:bacterial-type flagellum-dependent cell motility"/>
    <property type="evidence" value="ECO:0007669"/>
    <property type="project" value="TreeGrafter"/>
</dbReference>
<dbReference type="EMBL" id="CP003096">
    <property type="protein sequence ID" value="AER65855.1"/>
    <property type="molecule type" value="Genomic_DNA"/>
</dbReference>
<evidence type="ECO:0000256" key="3">
    <source>
        <dbReference type="ARBA" id="ARBA00022490"/>
    </source>
</evidence>
<keyword evidence="7" id="KW-0282">Flagellum</keyword>
<dbReference type="SUPFAM" id="SSF101116">
    <property type="entry name" value="Flagellar export chaperone FliS"/>
    <property type="match status" value="1"/>
</dbReference>
<dbReference type="InterPro" id="IPR036584">
    <property type="entry name" value="FliS_sf"/>
</dbReference>
<reference evidence="8" key="1">
    <citation type="submission" date="2011-10" db="EMBL/GenBank/DDBJ databases">
        <title>The complete genome of chromosome of Thermovirga lienii DSM 17291.</title>
        <authorList>
            <consortium name="US DOE Joint Genome Institute (JGI-PGF)"/>
            <person name="Lucas S."/>
            <person name="Copeland A."/>
            <person name="Lapidus A."/>
            <person name="Glavina del Rio T."/>
            <person name="Dalin E."/>
            <person name="Tice H."/>
            <person name="Bruce D."/>
            <person name="Goodwin L."/>
            <person name="Pitluck S."/>
            <person name="Peters L."/>
            <person name="Mikhailova N."/>
            <person name="Saunders E."/>
            <person name="Kyrpides N."/>
            <person name="Mavromatis K."/>
            <person name="Ivanova N."/>
            <person name="Last F.I."/>
            <person name="Brettin T."/>
            <person name="Detter J.C."/>
            <person name="Han C."/>
            <person name="Larimer F."/>
            <person name="Land M."/>
            <person name="Hauser L."/>
            <person name="Markowitz V."/>
            <person name="Cheng J.-F."/>
            <person name="Hugenholtz P."/>
            <person name="Woyke T."/>
            <person name="Wu D."/>
            <person name="Spring S."/>
            <person name="Schroeder M."/>
            <person name="Brambilla E.-M."/>
            <person name="Klenk H.-P."/>
            <person name="Eisen J.A."/>
        </authorList>
    </citation>
    <scope>NUCLEOTIDE SEQUENCE [LARGE SCALE GENOMIC DNA]</scope>
    <source>
        <strain evidence="8">ATCC BAA-1197 / DSM 17291 / Cas60314</strain>
    </source>
</reference>
<keyword evidence="5" id="KW-0143">Chaperone</keyword>
<accession>G7V5V0</accession>
<dbReference type="AlphaFoldDB" id="G7V5V0"/>
<organism evidence="7 8">
    <name type="scientific">Thermovirga lienii (strain ATCC BAA-1197 / DSM 17291 / Cas60314)</name>
    <dbReference type="NCBI Taxonomy" id="580340"/>
    <lineage>
        <taxon>Bacteria</taxon>
        <taxon>Thermotogati</taxon>
        <taxon>Synergistota</taxon>
        <taxon>Synergistia</taxon>
        <taxon>Synergistales</taxon>
        <taxon>Thermovirgaceae</taxon>
        <taxon>Thermovirga</taxon>
    </lineage>
</organism>
<dbReference type="PANTHER" id="PTHR34773">
    <property type="entry name" value="FLAGELLAR SECRETION CHAPERONE FLIS"/>
    <property type="match status" value="1"/>
</dbReference>